<feature type="transmembrane region" description="Helical" evidence="6">
    <location>
        <begin position="7"/>
        <end position="23"/>
    </location>
</feature>
<feature type="domain" description="Cation efflux protein transmembrane" evidence="7">
    <location>
        <begin position="7"/>
        <end position="193"/>
    </location>
</feature>
<sequence length="292" mass="32689">MNFSKVLLVYFATLFIKLVAFYYSNLAVILADALHSVVDVSLILILIVASHLSKKVADECHPHGHGMVKNVASLAVSVAFITLLSVELFREGVHRILSPEVYENLEIALMAEFIVLALLLSASAFLRKRRDILGKTAMYETLNDSLSTFAAIFGILFVSFGFAIFDGIMTITIALLIAYNSSKLFLENARFLLGLSPLEDFYSNVERAVKSVEGVHNVHDMLAIYTGENEIHLDLHVTIDGTMRIEEADLISRRIAEKLQNEFPEVKHVSIHFCPHAGERRKICNSQSMDRF</sequence>
<feature type="transmembrane region" description="Helical" evidence="6">
    <location>
        <begin position="70"/>
        <end position="89"/>
    </location>
</feature>
<dbReference type="Pfam" id="PF01545">
    <property type="entry name" value="Cation_efflux"/>
    <property type="match status" value="1"/>
</dbReference>
<dbReference type="SUPFAM" id="SSF161111">
    <property type="entry name" value="Cation efflux protein transmembrane domain-like"/>
    <property type="match status" value="1"/>
</dbReference>
<evidence type="ECO:0000256" key="1">
    <source>
        <dbReference type="ARBA" id="ARBA00004141"/>
    </source>
</evidence>
<keyword evidence="3 6" id="KW-0812">Transmembrane</keyword>
<keyword evidence="4 6" id="KW-1133">Transmembrane helix</keyword>
<evidence type="ECO:0000259" key="7">
    <source>
        <dbReference type="Pfam" id="PF01545"/>
    </source>
</evidence>
<dbReference type="SUPFAM" id="SSF160240">
    <property type="entry name" value="Cation efflux protein cytoplasmic domain-like"/>
    <property type="match status" value="1"/>
</dbReference>
<evidence type="ECO:0000256" key="4">
    <source>
        <dbReference type="ARBA" id="ARBA00022989"/>
    </source>
</evidence>
<organism evidence="9">
    <name type="scientific">Archaeoglobus fulgidus</name>
    <dbReference type="NCBI Taxonomy" id="2234"/>
    <lineage>
        <taxon>Archaea</taxon>
        <taxon>Methanobacteriati</taxon>
        <taxon>Methanobacteriota</taxon>
        <taxon>Archaeoglobi</taxon>
        <taxon>Archaeoglobales</taxon>
        <taxon>Archaeoglobaceae</taxon>
        <taxon>Archaeoglobus</taxon>
    </lineage>
</organism>
<dbReference type="PANTHER" id="PTHR43840:SF15">
    <property type="entry name" value="MITOCHONDRIAL METAL TRANSPORTER 1-RELATED"/>
    <property type="match status" value="1"/>
</dbReference>
<keyword evidence="2" id="KW-0813">Transport</keyword>
<evidence type="ECO:0000256" key="5">
    <source>
        <dbReference type="ARBA" id="ARBA00023136"/>
    </source>
</evidence>
<dbReference type="PANTHER" id="PTHR43840">
    <property type="entry name" value="MITOCHONDRIAL METAL TRANSPORTER 1-RELATED"/>
    <property type="match status" value="1"/>
</dbReference>
<dbReference type="InterPro" id="IPR036837">
    <property type="entry name" value="Cation_efflux_CTD_sf"/>
</dbReference>
<dbReference type="InterPro" id="IPR058533">
    <property type="entry name" value="Cation_efflux_TM"/>
</dbReference>
<dbReference type="InterPro" id="IPR050291">
    <property type="entry name" value="CDF_Transporter"/>
</dbReference>
<gene>
    <name evidence="9" type="ORF">ENT52_02925</name>
</gene>
<protein>
    <submittedName>
        <fullName evidence="9">Cation transporter</fullName>
    </submittedName>
</protein>
<name>A0A7J3M2N1_ARCFL</name>
<dbReference type="InterPro" id="IPR027469">
    <property type="entry name" value="Cation_efflux_TMD_sf"/>
</dbReference>
<comment type="caution">
    <text evidence="9">The sequence shown here is derived from an EMBL/GenBank/DDBJ whole genome shotgun (WGS) entry which is preliminary data.</text>
</comment>
<dbReference type="Pfam" id="PF16916">
    <property type="entry name" value="ZT_dimer"/>
    <property type="match status" value="1"/>
</dbReference>
<dbReference type="InterPro" id="IPR002524">
    <property type="entry name" value="Cation_efflux"/>
</dbReference>
<accession>A0A7J3M2N1</accession>
<reference evidence="9" key="1">
    <citation type="journal article" date="2020" name="mSystems">
        <title>Genome- and Community-Level Interaction Insights into Carbon Utilization and Element Cycling Functions of Hydrothermarchaeota in Hydrothermal Sediment.</title>
        <authorList>
            <person name="Zhou Z."/>
            <person name="Liu Y."/>
            <person name="Xu W."/>
            <person name="Pan J."/>
            <person name="Luo Z.H."/>
            <person name="Li M."/>
        </authorList>
    </citation>
    <scope>NUCLEOTIDE SEQUENCE [LARGE SCALE GENOMIC DNA]</scope>
    <source>
        <strain evidence="9">SpSt-587</strain>
    </source>
</reference>
<feature type="transmembrane region" description="Helical" evidence="6">
    <location>
        <begin position="146"/>
        <end position="179"/>
    </location>
</feature>
<dbReference type="Gene3D" id="1.20.1510.10">
    <property type="entry name" value="Cation efflux protein transmembrane domain"/>
    <property type="match status" value="1"/>
</dbReference>
<evidence type="ECO:0000259" key="8">
    <source>
        <dbReference type="Pfam" id="PF16916"/>
    </source>
</evidence>
<proteinExistence type="predicted"/>
<comment type="subcellular location">
    <subcellularLocation>
        <location evidence="1">Membrane</location>
        <topology evidence="1">Multi-pass membrane protein</topology>
    </subcellularLocation>
</comment>
<evidence type="ECO:0000256" key="2">
    <source>
        <dbReference type="ARBA" id="ARBA00022448"/>
    </source>
</evidence>
<dbReference type="NCBIfam" id="TIGR01297">
    <property type="entry name" value="CDF"/>
    <property type="match status" value="1"/>
</dbReference>
<feature type="transmembrane region" description="Helical" evidence="6">
    <location>
        <begin position="29"/>
        <end position="49"/>
    </location>
</feature>
<evidence type="ECO:0000313" key="9">
    <source>
        <dbReference type="EMBL" id="HGT82660.1"/>
    </source>
</evidence>
<dbReference type="Gene3D" id="3.30.70.1350">
    <property type="entry name" value="Cation efflux protein, cytoplasmic domain"/>
    <property type="match status" value="1"/>
</dbReference>
<evidence type="ECO:0000256" key="3">
    <source>
        <dbReference type="ARBA" id="ARBA00022692"/>
    </source>
</evidence>
<dbReference type="GO" id="GO:0008324">
    <property type="term" value="F:monoatomic cation transmembrane transporter activity"/>
    <property type="evidence" value="ECO:0007669"/>
    <property type="project" value="InterPro"/>
</dbReference>
<keyword evidence="5 6" id="KW-0472">Membrane</keyword>
<evidence type="ECO:0000256" key="6">
    <source>
        <dbReference type="SAM" id="Phobius"/>
    </source>
</evidence>
<feature type="transmembrane region" description="Helical" evidence="6">
    <location>
        <begin position="109"/>
        <end position="126"/>
    </location>
</feature>
<feature type="domain" description="Cation efflux protein cytoplasmic" evidence="8">
    <location>
        <begin position="198"/>
        <end position="276"/>
    </location>
</feature>
<dbReference type="EMBL" id="DSYZ01000068">
    <property type="protein sequence ID" value="HGT82660.1"/>
    <property type="molecule type" value="Genomic_DNA"/>
</dbReference>
<dbReference type="GO" id="GO:0016020">
    <property type="term" value="C:membrane"/>
    <property type="evidence" value="ECO:0007669"/>
    <property type="project" value="UniProtKB-SubCell"/>
</dbReference>
<dbReference type="AlphaFoldDB" id="A0A7J3M2N1"/>
<dbReference type="InterPro" id="IPR027470">
    <property type="entry name" value="Cation_efflux_CTD"/>
</dbReference>